<organism evidence="4 5">
    <name type="scientific">Clostridium gelidum</name>
    <dbReference type="NCBI Taxonomy" id="704125"/>
    <lineage>
        <taxon>Bacteria</taxon>
        <taxon>Bacillati</taxon>
        <taxon>Bacillota</taxon>
        <taxon>Clostridia</taxon>
        <taxon>Eubacteriales</taxon>
        <taxon>Clostridiaceae</taxon>
        <taxon>Clostridium</taxon>
    </lineage>
</organism>
<dbReference type="RefSeq" id="WP_224036363.1">
    <property type="nucleotide sequence ID" value="NZ_AP024849.1"/>
</dbReference>
<dbReference type="Pfam" id="PF00395">
    <property type="entry name" value="SLH"/>
    <property type="match status" value="2"/>
</dbReference>
<evidence type="ECO:0000256" key="1">
    <source>
        <dbReference type="ARBA" id="ARBA00022737"/>
    </source>
</evidence>
<feature type="domain" description="SLH" evidence="3">
    <location>
        <begin position="633"/>
        <end position="691"/>
    </location>
</feature>
<evidence type="ECO:0000313" key="5">
    <source>
        <dbReference type="Proteomes" id="UP000824633"/>
    </source>
</evidence>
<reference evidence="5" key="1">
    <citation type="submission" date="2021-07" db="EMBL/GenBank/DDBJ databases">
        <title>Complete genome sequencing of a Clostridium isolate.</title>
        <authorList>
            <person name="Ueki A."/>
            <person name="Tonouchi A."/>
        </authorList>
    </citation>
    <scope>NUCLEOTIDE SEQUENCE [LARGE SCALE GENOMIC DNA]</scope>
    <source>
        <strain evidence="5">C5S11</strain>
    </source>
</reference>
<dbReference type="InterPro" id="IPR001119">
    <property type="entry name" value="SLH_dom"/>
</dbReference>
<dbReference type="Pfam" id="PF16244">
    <property type="entry name" value="DUF4901"/>
    <property type="match status" value="2"/>
</dbReference>
<keyword evidence="1" id="KW-0677">Repeat</keyword>
<evidence type="ECO:0000256" key="2">
    <source>
        <dbReference type="SAM" id="SignalP"/>
    </source>
</evidence>
<dbReference type="PROSITE" id="PS51272">
    <property type="entry name" value="SLH"/>
    <property type="match status" value="1"/>
</dbReference>
<dbReference type="Proteomes" id="UP000824633">
    <property type="component" value="Chromosome"/>
</dbReference>
<name>A0ABN6IRX3_9CLOT</name>
<evidence type="ECO:0000259" key="3">
    <source>
        <dbReference type="PROSITE" id="PS51272"/>
    </source>
</evidence>
<dbReference type="EMBL" id="AP024849">
    <property type="protein sequence ID" value="BCZ44704.1"/>
    <property type="molecule type" value="Genomic_DNA"/>
</dbReference>
<evidence type="ECO:0000313" key="4">
    <source>
        <dbReference type="EMBL" id="BCZ44704.1"/>
    </source>
</evidence>
<keyword evidence="2" id="KW-0732">Signal</keyword>
<feature type="chain" id="PRO_5045469334" evidence="2">
    <location>
        <begin position="27"/>
        <end position="691"/>
    </location>
</feature>
<gene>
    <name evidence="4" type="ORF">psyc5s11_07710</name>
</gene>
<protein>
    <submittedName>
        <fullName evidence="4">Peptidase M4</fullName>
    </submittedName>
</protein>
<keyword evidence="5" id="KW-1185">Reference proteome</keyword>
<dbReference type="InterPro" id="IPR032599">
    <property type="entry name" value="YcdB/YcdC_rep_domain"/>
</dbReference>
<accession>A0ABN6IRX3</accession>
<proteinExistence type="predicted"/>
<feature type="signal peptide" evidence="2">
    <location>
        <begin position="1"/>
        <end position="26"/>
    </location>
</feature>
<sequence length="691" mass="78543">MKKKRIFSGILSICLLVSTMCIPTFGVEEDSKGLEQAIVATKKVITVPDSYTDFTHYSSERETSEGKIMVWSFNWSEKEGKNGFISASIGENGFLYDYNKHTGDENHSGLAQVTKDTAQISAEEFLKKVIPTSEGVMKRVDGNSNISSNEEYNFTYQKFVNEIPVNFIIVNIGVNKYSGEITSFNGENPGIKRLEYPTLDNVIEAPASEKAYIDKLGVNLKYYSYYDYKEKKMKIFAGYSVDDNKYKAIDGKTGQVITILNEDKIYNKNLANSKGDESITASSKTELSKEEQEAVNNVAGLISKEKAESIIKESTDILTAEMKVIDASLNKNESSEKYVWQIGFEGGYGKVNAQSGELISVHFYDNKVKGNKNISKLEAKDVAENFLKKVTPNKFVQTKYEEQNEPVLKISGQEEESSSYFNFVRQVNGIEFVNNSLRIEVDKTNGKVIGYDNNWYDNATFPDISQAMTKEAAFNKIKQLKSFGLQYVMLDKDHVGLVYNFKNLDRNYIIDPISGIRLDFMGQVYKENKLPEYTDISGHWCEKTVKELLENGYYIDGDKFNPNMNITQINFLKYIYSPMKNNYTDDEFYDMLFKEGIIKKEEKSSSSFVSNQDAAKFIIRYLGHDKIATHPEIFSNPFKDNVQEQYKGYAAMCYALNIIRGDRNGNFNGTHNLNNAEAALIVYNLVKDNKR</sequence>